<dbReference type="EMBL" id="WKJL01000043">
    <property type="protein sequence ID" value="MRW88168.1"/>
    <property type="molecule type" value="Genomic_DNA"/>
</dbReference>
<name>A0A844D7Q4_9BURK</name>
<evidence type="ECO:0000256" key="1">
    <source>
        <dbReference type="SAM" id="MobiDB-lite"/>
    </source>
</evidence>
<reference evidence="2 3" key="1">
    <citation type="submission" date="2019-11" db="EMBL/GenBank/DDBJ databases">
        <title>Novel species isolated from a subtropical stream in China.</title>
        <authorList>
            <person name="Lu H."/>
        </authorList>
    </citation>
    <scope>NUCLEOTIDE SEQUENCE [LARGE SCALE GENOMIC DNA]</scope>
    <source>
        <strain evidence="2 3">FT26W</strain>
    </source>
</reference>
<comment type="caution">
    <text evidence="2">The sequence shown here is derived from an EMBL/GenBank/DDBJ whole genome shotgun (WGS) entry which is preliminary data.</text>
</comment>
<dbReference type="RefSeq" id="WP_154361374.1">
    <property type="nucleotide sequence ID" value="NZ_WKJL01000043.1"/>
</dbReference>
<organism evidence="2 3">
    <name type="scientific">Duganella aquatilis</name>
    <dbReference type="NCBI Taxonomy" id="2666082"/>
    <lineage>
        <taxon>Bacteria</taxon>
        <taxon>Pseudomonadati</taxon>
        <taxon>Pseudomonadota</taxon>
        <taxon>Betaproteobacteria</taxon>
        <taxon>Burkholderiales</taxon>
        <taxon>Oxalobacteraceae</taxon>
        <taxon>Telluria group</taxon>
        <taxon>Duganella</taxon>
    </lineage>
</organism>
<gene>
    <name evidence="2" type="ORF">GJ698_29235</name>
</gene>
<accession>A0A844D7Q4</accession>
<protein>
    <submittedName>
        <fullName evidence="2">Uncharacterized protein</fullName>
    </submittedName>
</protein>
<feature type="region of interest" description="Disordered" evidence="1">
    <location>
        <begin position="240"/>
        <end position="272"/>
    </location>
</feature>
<evidence type="ECO:0000313" key="2">
    <source>
        <dbReference type="EMBL" id="MRW88168.1"/>
    </source>
</evidence>
<dbReference type="Proteomes" id="UP000439986">
    <property type="component" value="Unassembled WGS sequence"/>
</dbReference>
<dbReference type="AlphaFoldDB" id="A0A844D7Q4"/>
<sequence>MADTLTTTKGKIFYHYTDRKGADGIAQSLMLAPNPQGQVFFTCEKIPAREVSNALFLGDHAEKGEYVVEVICQEGLLYRKGKSELEFFMQGTIRDPRHVTGEKKMTSKGFFIEDFYELLAMQRVFREAKFCFEPSDDEISSSPIVARLAQRLMEALVNADVERKGEKKKNDWDDWLSLDETREEWGVALTRTKKEQRWESWSEKQQREYLQSLLSPFILTEENLKKFMREVNAQNAQLKKEASKEQLQDEDVFSEQSLPHAAMKNTRNKLIP</sequence>
<evidence type="ECO:0000313" key="3">
    <source>
        <dbReference type="Proteomes" id="UP000439986"/>
    </source>
</evidence>
<proteinExistence type="predicted"/>
<keyword evidence="3" id="KW-1185">Reference proteome</keyword>